<dbReference type="PANTHER" id="PTHR11647">
    <property type="entry name" value="HYDRANTOINASE/DIHYDROPYRIMIDINASE FAMILY MEMBER"/>
    <property type="match status" value="1"/>
</dbReference>
<dbReference type="SUPFAM" id="SSF51338">
    <property type="entry name" value="Composite domain of metallo-dependent hydrolases"/>
    <property type="match status" value="1"/>
</dbReference>
<dbReference type="InterPro" id="IPR011778">
    <property type="entry name" value="Hydantoinase/dihydroPyrase"/>
</dbReference>
<evidence type="ECO:0000256" key="3">
    <source>
        <dbReference type="ARBA" id="ARBA00022723"/>
    </source>
</evidence>
<sequence length="482" mass="53023">MNEFDLVVRNARVVTACDTFDCDIGIRDGRIVQIGQALDVGANEIDAAGRTVTPGGVDAHCHLDQPMAPPTRNADDFDTGTRSAACGGTTTVIPFAAQQKGQSLRAAVEDYRARAAGKAHVDYAFHLIVSDPTPTVLREELPELIREGFTSFKIYMTYDDMKLDDGQILDVLDVARQHGAMAMLHAENSDCIEWLTRRLEAAGRTAPRFHAHSRPMLVEREATHRAIALAELVDVPILIVHVSGREAVEQIRWARAHGLNVFAETCPQYLFLTAEDLGIDDSYKGARCICSPPPRDKANQQVIWDGLNDGLFTVFSSDHAPFKYDGPEGKKPHGEEVAFRHIPNGIPGLETRMALLWSEGVLAGRMTANRFVELTSTGPAKAYGLHPRKGTIAIGADADLVIWDEREFVLKNEQLHHEVDYTPYEGMRLKAWPGVTLSRGEVVWDGCVFHPKPGRGELLACGAPTLLPKRRLPDAMTRLLGA</sequence>
<protein>
    <submittedName>
        <fullName evidence="7">Dihydropyrimidinase</fullName>
        <ecNumber evidence="7">3.5.2.2</ecNumber>
    </submittedName>
</protein>
<gene>
    <name evidence="7" type="primary">hydA</name>
    <name evidence="7" type="ORF">ACFPP7_03265</name>
</gene>
<dbReference type="Proteomes" id="UP001596084">
    <property type="component" value="Unassembled WGS sequence"/>
</dbReference>
<evidence type="ECO:0000259" key="6">
    <source>
        <dbReference type="Pfam" id="PF01979"/>
    </source>
</evidence>
<evidence type="ECO:0000256" key="2">
    <source>
        <dbReference type="ARBA" id="ARBA00008829"/>
    </source>
</evidence>
<evidence type="ECO:0000313" key="8">
    <source>
        <dbReference type="Proteomes" id="UP001596084"/>
    </source>
</evidence>
<evidence type="ECO:0000313" key="7">
    <source>
        <dbReference type="EMBL" id="MFC5519935.1"/>
    </source>
</evidence>
<keyword evidence="3" id="KW-0479">Metal-binding</keyword>
<dbReference type="InterPro" id="IPR011059">
    <property type="entry name" value="Metal-dep_hydrolase_composite"/>
</dbReference>
<keyword evidence="8" id="KW-1185">Reference proteome</keyword>
<organism evidence="7 8">
    <name type="scientific">Polaromonas jejuensis</name>
    <dbReference type="NCBI Taxonomy" id="457502"/>
    <lineage>
        <taxon>Bacteria</taxon>
        <taxon>Pseudomonadati</taxon>
        <taxon>Pseudomonadota</taxon>
        <taxon>Betaproteobacteria</taxon>
        <taxon>Burkholderiales</taxon>
        <taxon>Comamonadaceae</taxon>
        <taxon>Polaromonas</taxon>
    </lineage>
</organism>
<proteinExistence type="inferred from homology"/>
<dbReference type="EMBL" id="JBHSMX010000008">
    <property type="protein sequence ID" value="MFC5519935.1"/>
    <property type="molecule type" value="Genomic_DNA"/>
</dbReference>
<evidence type="ECO:0000256" key="4">
    <source>
        <dbReference type="ARBA" id="ARBA00022801"/>
    </source>
</evidence>
<dbReference type="Pfam" id="PF00449">
    <property type="entry name" value="Urease_alpha"/>
    <property type="match status" value="1"/>
</dbReference>
<accession>A0ABW0Q543</accession>
<comment type="caution">
    <text evidence="7">The sequence shown here is derived from an EMBL/GenBank/DDBJ whole genome shotgun (WGS) entry which is preliminary data.</text>
</comment>
<feature type="domain" description="Amidohydrolase-related" evidence="6">
    <location>
        <begin position="51"/>
        <end position="443"/>
    </location>
</feature>
<dbReference type="Gene3D" id="2.30.40.10">
    <property type="entry name" value="Urease, subunit C, domain 1"/>
    <property type="match status" value="1"/>
</dbReference>
<dbReference type="SUPFAM" id="SSF51556">
    <property type="entry name" value="Metallo-dependent hydrolases"/>
    <property type="match status" value="1"/>
</dbReference>
<keyword evidence="4 7" id="KW-0378">Hydrolase</keyword>
<dbReference type="PANTHER" id="PTHR11647:SF1">
    <property type="entry name" value="COLLAPSIN RESPONSE MEDIATOR PROTEIN"/>
    <property type="match status" value="1"/>
</dbReference>
<dbReference type="InterPro" id="IPR032466">
    <property type="entry name" value="Metal_Hydrolase"/>
</dbReference>
<dbReference type="EC" id="3.5.2.2" evidence="7"/>
<dbReference type="InterPro" id="IPR006680">
    <property type="entry name" value="Amidohydro-rel"/>
</dbReference>
<name>A0ABW0Q543_9BURK</name>
<dbReference type="Pfam" id="PF01979">
    <property type="entry name" value="Amidohydro_1"/>
    <property type="match status" value="1"/>
</dbReference>
<dbReference type="InterPro" id="IPR011612">
    <property type="entry name" value="Urease_alpha_N_dom"/>
</dbReference>
<comment type="similarity">
    <text evidence="2">Belongs to the metallo-dependent hydrolases superfamily. Hydantoinase/dihydropyrimidinase family.</text>
</comment>
<dbReference type="NCBIfam" id="TIGR02033">
    <property type="entry name" value="D-hydantoinase"/>
    <property type="match status" value="1"/>
</dbReference>
<feature type="domain" description="Urease alpha-subunit N-terminal" evidence="5">
    <location>
        <begin position="4"/>
        <end position="37"/>
    </location>
</feature>
<evidence type="ECO:0000256" key="1">
    <source>
        <dbReference type="ARBA" id="ARBA00001947"/>
    </source>
</evidence>
<dbReference type="CDD" id="cd01314">
    <property type="entry name" value="D-HYD"/>
    <property type="match status" value="1"/>
</dbReference>
<dbReference type="RefSeq" id="WP_068833761.1">
    <property type="nucleotide sequence ID" value="NZ_JBHSMX010000008.1"/>
</dbReference>
<dbReference type="GO" id="GO:0004157">
    <property type="term" value="F:dihydropyrimidinase activity"/>
    <property type="evidence" value="ECO:0007669"/>
    <property type="project" value="UniProtKB-EC"/>
</dbReference>
<reference evidence="8" key="1">
    <citation type="journal article" date="2019" name="Int. J. Syst. Evol. Microbiol.">
        <title>The Global Catalogue of Microorganisms (GCM) 10K type strain sequencing project: providing services to taxonomists for standard genome sequencing and annotation.</title>
        <authorList>
            <consortium name="The Broad Institute Genomics Platform"/>
            <consortium name="The Broad Institute Genome Sequencing Center for Infectious Disease"/>
            <person name="Wu L."/>
            <person name="Ma J."/>
        </authorList>
    </citation>
    <scope>NUCLEOTIDE SEQUENCE [LARGE SCALE GENOMIC DNA]</scope>
    <source>
        <strain evidence="8">CGMCC 4.7277</strain>
    </source>
</reference>
<dbReference type="NCBIfam" id="NF009941">
    <property type="entry name" value="PRK13404.1"/>
    <property type="match status" value="1"/>
</dbReference>
<comment type="cofactor">
    <cofactor evidence="1">
        <name>Zn(2+)</name>
        <dbReference type="ChEBI" id="CHEBI:29105"/>
    </cofactor>
</comment>
<dbReference type="Gene3D" id="3.20.20.140">
    <property type="entry name" value="Metal-dependent hydrolases"/>
    <property type="match status" value="1"/>
</dbReference>
<evidence type="ECO:0000259" key="5">
    <source>
        <dbReference type="Pfam" id="PF00449"/>
    </source>
</evidence>
<dbReference type="InterPro" id="IPR050378">
    <property type="entry name" value="Metallo-dep_Hydrolases_sf"/>
</dbReference>